<feature type="region of interest" description="Disordered" evidence="1">
    <location>
        <begin position="61"/>
        <end position="92"/>
    </location>
</feature>
<name>A0AAC9GD70_NEIME</name>
<dbReference type="Proteomes" id="UP000092966">
    <property type="component" value="Chromosome"/>
</dbReference>
<evidence type="ECO:0000313" key="2">
    <source>
        <dbReference type="EMBL" id="ANW91920.1"/>
    </source>
</evidence>
<dbReference type="AlphaFoldDB" id="A0AAC9GD70"/>
<feature type="compositionally biased region" description="Basic and acidic residues" evidence="1">
    <location>
        <begin position="61"/>
        <end position="89"/>
    </location>
</feature>
<dbReference type="RefSeq" id="WP_002238101.1">
    <property type="nucleotide sequence ID" value="NZ_CP012393.1"/>
</dbReference>
<proteinExistence type="predicted"/>
<accession>A0AAC9GD70</accession>
<dbReference type="EMBL" id="CP012393">
    <property type="protein sequence ID" value="ANW91920.1"/>
    <property type="molecule type" value="Genomic_DNA"/>
</dbReference>
<organism evidence="2 3">
    <name type="scientific">Neisseria meningitidis</name>
    <dbReference type="NCBI Taxonomy" id="487"/>
    <lineage>
        <taxon>Bacteria</taxon>
        <taxon>Pseudomonadati</taxon>
        <taxon>Pseudomonadota</taxon>
        <taxon>Betaproteobacteria</taxon>
        <taxon>Neisseriales</taxon>
        <taxon>Neisseriaceae</taxon>
        <taxon>Neisseria</taxon>
    </lineage>
</organism>
<protein>
    <submittedName>
        <fullName evidence="2">Uncharacterized protein</fullName>
    </submittedName>
</protein>
<reference evidence="2 3" key="1">
    <citation type="submission" date="2015-07" db="EMBL/GenBank/DDBJ databases">
        <title>Comparative genome sequencing reveals within-host evolution of Neisseria meningitidis during.</title>
        <authorList>
            <person name="Klughammer J."/>
            <person name="Dittrich M."/>
            <person name="Mueller T."/>
            <person name="Blom J."/>
            <person name="Goesmann A."/>
            <person name="Vogel U."/>
            <person name="Frosch M."/>
            <person name="Bock C."/>
            <person name="Schoen C."/>
        </authorList>
    </citation>
    <scope>NUCLEOTIDE SEQUENCE [LARGE SCALE GENOMIC DNA]</scope>
    <source>
        <strain evidence="2 3">DE8555</strain>
    </source>
</reference>
<gene>
    <name evidence="2" type="ORF">DE8555_1376</name>
</gene>
<sequence length="149" mass="17081">MKEMKKPARSGQEKSGIIEISISELRYLMKYAAIATNASDEVRKGLIDEVQEWAISRLDEKTEGYPATREPEPPVRLHQDKTARPKENPELCQTESKARRLSVWTLNCLHRRAKCIQEMQRLEALILQGLQSDSEASQSDSVQFVIEIR</sequence>
<evidence type="ECO:0000313" key="3">
    <source>
        <dbReference type="Proteomes" id="UP000092966"/>
    </source>
</evidence>
<evidence type="ECO:0000256" key="1">
    <source>
        <dbReference type="SAM" id="MobiDB-lite"/>
    </source>
</evidence>